<name>A0ABU6QEC4_9FABA</name>
<organism evidence="2 3">
    <name type="scientific">Stylosanthes scabra</name>
    <dbReference type="NCBI Taxonomy" id="79078"/>
    <lineage>
        <taxon>Eukaryota</taxon>
        <taxon>Viridiplantae</taxon>
        <taxon>Streptophyta</taxon>
        <taxon>Embryophyta</taxon>
        <taxon>Tracheophyta</taxon>
        <taxon>Spermatophyta</taxon>
        <taxon>Magnoliopsida</taxon>
        <taxon>eudicotyledons</taxon>
        <taxon>Gunneridae</taxon>
        <taxon>Pentapetalae</taxon>
        <taxon>rosids</taxon>
        <taxon>fabids</taxon>
        <taxon>Fabales</taxon>
        <taxon>Fabaceae</taxon>
        <taxon>Papilionoideae</taxon>
        <taxon>50 kb inversion clade</taxon>
        <taxon>dalbergioids sensu lato</taxon>
        <taxon>Dalbergieae</taxon>
        <taxon>Pterocarpus clade</taxon>
        <taxon>Stylosanthes</taxon>
    </lineage>
</organism>
<evidence type="ECO:0000313" key="2">
    <source>
        <dbReference type="EMBL" id="MED6110178.1"/>
    </source>
</evidence>
<feature type="region of interest" description="Disordered" evidence="1">
    <location>
        <begin position="1"/>
        <end position="34"/>
    </location>
</feature>
<feature type="compositionally biased region" description="Basic residues" evidence="1">
    <location>
        <begin position="261"/>
        <end position="272"/>
    </location>
</feature>
<comment type="caution">
    <text evidence="2">The sequence shown here is derived from an EMBL/GenBank/DDBJ whole genome shotgun (WGS) entry which is preliminary data.</text>
</comment>
<sequence>MVLKTGSDRTVEPVQPSTGHEDGSDYIQPRTASSSEPCDLYEEEEAAAVAAIAQTRRGTTVMASSSAQSCSFCLLHRFSALRLLCTFDAILQKRRRRFAFDIILCHSKKKKKKKRDGGSNDASDDGIFMMTVAAIEKGIKIWVDHDAKVFKQFNYAIDETASLIILCSGNIVCNLRWNCRNEVHDGTATREIELPIGQTVYVEVEMKLPQIDWRKLPGGDETPTKVLVKLSEQIVKELPQRDWRNFHYESTKVPQGVKTARSKQNMRKRMAKSKTEHPKNLGNSLTWCATSAVTSDDRWQTCQQ</sequence>
<reference evidence="2 3" key="1">
    <citation type="journal article" date="2023" name="Plants (Basel)">
        <title>Bridging the Gap: Combining Genomics and Transcriptomics Approaches to Understand Stylosanthes scabra, an Orphan Legume from the Brazilian Caatinga.</title>
        <authorList>
            <person name="Ferreira-Neto J.R.C."/>
            <person name="da Silva M.D."/>
            <person name="Binneck E."/>
            <person name="de Melo N.F."/>
            <person name="da Silva R.H."/>
            <person name="de Melo A.L.T.M."/>
            <person name="Pandolfi V."/>
            <person name="Bustamante F.O."/>
            <person name="Brasileiro-Vidal A.C."/>
            <person name="Benko-Iseppon A.M."/>
        </authorList>
    </citation>
    <scope>NUCLEOTIDE SEQUENCE [LARGE SCALE GENOMIC DNA]</scope>
    <source>
        <tissue evidence="2">Leaves</tissue>
    </source>
</reference>
<proteinExistence type="predicted"/>
<evidence type="ECO:0000256" key="1">
    <source>
        <dbReference type="SAM" id="MobiDB-lite"/>
    </source>
</evidence>
<feature type="region of interest" description="Disordered" evidence="1">
    <location>
        <begin position="261"/>
        <end position="281"/>
    </location>
</feature>
<evidence type="ECO:0000313" key="3">
    <source>
        <dbReference type="Proteomes" id="UP001341840"/>
    </source>
</evidence>
<feature type="compositionally biased region" description="Basic and acidic residues" evidence="1">
    <location>
        <begin position="1"/>
        <end position="11"/>
    </location>
</feature>
<keyword evidence="3" id="KW-1185">Reference proteome</keyword>
<gene>
    <name evidence="2" type="ORF">PIB30_040594</name>
</gene>
<protein>
    <recommendedName>
        <fullName evidence="4">CS domain-containing protein</fullName>
    </recommendedName>
</protein>
<accession>A0ABU6QEC4</accession>
<dbReference type="Proteomes" id="UP001341840">
    <property type="component" value="Unassembled WGS sequence"/>
</dbReference>
<evidence type="ECO:0008006" key="4">
    <source>
        <dbReference type="Google" id="ProtNLM"/>
    </source>
</evidence>
<dbReference type="EMBL" id="JASCZI010000220">
    <property type="protein sequence ID" value="MED6110178.1"/>
    <property type="molecule type" value="Genomic_DNA"/>
</dbReference>